<gene>
    <name evidence="1" type="ORF">ACFPCS_09360</name>
</gene>
<dbReference type="Proteomes" id="UP001595797">
    <property type="component" value="Unassembled WGS sequence"/>
</dbReference>
<dbReference type="EMBL" id="JBHSIW010000009">
    <property type="protein sequence ID" value="MFC4903768.1"/>
    <property type="molecule type" value="Genomic_DNA"/>
</dbReference>
<sequence length="236" mass="26412">MVHAPSLQSTVDRYAKSLAVPHGLTSLHNRNKHRPTQAEMSLAPAIVLTSVSAFEGFVEEFIAVTGAKRNLSFAQIVKLAHTNAPSLGDFEKNLVKQLGSWFETTWSDNYTLELYQPPELSSNSNWWRTVNKPWSDVLTDAEGWLQVRHSLAHGLTRGYLSESWPSPMGQRGFHVPANHVLREQQNNRHSLTLHGAINCARILRHGAEILCEQTAKTLGEKPPRWRAVPPFPLVTG</sequence>
<name>A0ABV9TIF7_9MICC</name>
<dbReference type="RefSeq" id="WP_277552532.1">
    <property type="nucleotide sequence ID" value="NZ_JARAMH010000030.1"/>
</dbReference>
<proteinExistence type="predicted"/>
<organism evidence="1 2">
    <name type="scientific">Kocuria oceani</name>
    <dbReference type="NCBI Taxonomy" id="988827"/>
    <lineage>
        <taxon>Bacteria</taxon>
        <taxon>Bacillati</taxon>
        <taxon>Actinomycetota</taxon>
        <taxon>Actinomycetes</taxon>
        <taxon>Micrococcales</taxon>
        <taxon>Micrococcaceae</taxon>
        <taxon>Kocuria</taxon>
    </lineage>
</organism>
<evidence type="ECO:0000313" key="2">
    <source>
        <dbReference type="Proteomes" id="UP001595797"/>
    </source>
</evidence>
<comment type="caution">
    <text evidence="1">The sequence shown here is derived from an EMBL/GenBank/DDBJ whole genome shotgun (WGS) entry which is preliminary data.</text>
</comment>
<evidence type="ECO:0000313" key="1">
    <source>
        <dbReference type="EMBL" id="MFC4903768.1"/>
    </source>
</evidence>
<accession>A0ABV9TIF7</accession>
<evidence type="ECO:0008006" key="3">
    <source>
        <dbReference type="Google" id="ProtNLM"/>
    </source>
</evidence>
<reference evidence="2" key="1">
    <citation type="journal article" date="2019" name="Int. J. Syst. Evol. Microbiol.">
        <title>The Global Catalogue of Microorganisms (GCM) 10K type strain sequencing project: providing services to taxonomists for standard genome sequencing and annotation.</title>
        <authorList>
            <consortium name="The Broad Institute Genomics Platform"/>
            <consortium name="The Broad Institute Genome Sequencing Center for Infectious Disease"/>
            <person name="Wu L."/>
            <person name="Ma J."/>
        </authorList>
    </citation>
    <scope>NUCLEOTIDE SEQUENCE [LARGE SCALE GENOMIC DNA]</scope>
    <source>
        <strain evidence="2">CGMCC 4.6946</strain>
    </source>
</reference>
<protein>
    <recommendedName>
        <fullName evidence="3">RiboL-PSP-HEPN domain-containing protein</fullName>
    </recommendedName>
</protein>
<keyword evidence="2" id="KW-1185">Reference proteome</keyword>